<keyword evidence="2" id="KW-1185">Reference proteome</keyword>
<comment type="caution">
    <text evidence="1">The sequence shown here is derived from an EMBL/GenBank/DDBJ whole genome shotgun (WGS) entry which is preliminary data.</text>
</comment>
<proteinExistence type="predicted"/>
<dbReference type="AlphaFoldDB" id="A0AA38M5Q7"/>
<sequence>MARSVEERVGDDLNQVMTILNPLGSFPQPKKVFRLGSSKPNVVRPLKIVYDNKDEAMSILTSNKSNTNRKFHFRADLTKLQRETNAAVIQEFNDRKSRGENEIVLTYRDNLAQIMHKTTNRRPKN</sequence>
<dbReference type="EMBL" id="JALNTZ010000008">
    <property type="protein sequence ID" value="KAJ3643417.1"/>
    <property type="molecule type" value="Genomic_DNA"/>
</dbReference>
<reference evidence="1" key="1">
    <citation type="journal article" date="2023" name="G3 (Bethesda)">
        <title>Whole genome assemblies of Zophobas morio and Tenebrio molitor.</title>
        <authorList>
            <person name="Kaur S."/>
            <person name="Stinson S.A."/>
            <person name="diCenzo G.C."/>
        </authorList>
    </citation>
    <scope>NUCLEOTIDE SEQUENCE</scope>
    <source>
        <strain evidence="1">QUZm001</strain>
    </source>
</reference>
<organism evidence="1 2">
    <name type="scientific">Zophobas morio</name>
    <dbReference type="NCBI Taxonomy" id="2755281"/>
    <lineage>
        <taxon>Eukaryota</taxon>
        <taxon>Metazoa</taxon>
        <taxon>Ecdysozoa</taxon>
        <taxon>Arthropoda</taxon>
        <taxon>Hexapoda</taxon>
        <taxon>Insecta</taxon>
        <taxon>Pterygota</taxon>
        <taxon>Neoptera</taxon>
        <taxon>Endopterygota</taxon>
        <taxon>Coleoptera</taxon>
        <taxon>Polyphaga</taxon>
        <taxon>Cucujiformia</taxon>
        <taxon>Tenebrionidae</taxon>
        <taxon>Zophobas</taxon>
    </lineage>
</organism>
<accession>A0AA38M5Q7</accession>
<evidence type="ECO:0000313" key="1">
    <source>
        <dbReference type="EMBL" id="KAJ3643417.1"/>
    </source>
</evidence>
<gene>
    <name evidence="1" type="ORF">Zmor_026129</name>
</gene>
<evidence type="ECO:0000313" key="2">
    <source>
        <dbReference type="Proteomes" id="UP001168821"/>
    </source>
</evidence>
<protein>
    <submittedName>
        <fullName evidence="1">Uncharacterized protein</fullName>
    </submittedName>
</protein>
<dbReference type="Proteomes" id="UP001168821">
    <property type="component" value="Unassembled WGS sequence"/>
</dbReference>
<name>A0AA38M5Q7_9CUCU</name>